<evidence type="ECO:0000313" key="10">
    <source>
        <dbReference type="RefSeq" id="XP_005751850.1"/>
    </source>
</evidence>
<evidence type="ECO:0000256" key="2">
    <source>
        <dbReference type="ARBA" id="ARBA00022729"/>
    </source>
</evidence>
<dbReference type="Proteomes" id="UP000695023">
    <property type="component" value="Unplaced"/>
</dbReference>
<dbReference type="InterPro" id="IPR003599">
    <property type="entry name" value="Ig_sub"/>
</dbReference>
<evidence type="ECO:0000256" key="3">
    <source>
        <dbReference type="ARBA" id="ARBA00023136"/>
    </source>
</evidence>
<dbReference type="SUPFAM" id="SSF48726">
    <property type="entry name" value="Immunoglobulin"/>
    <property type="match status" value="1"/>
</dbReference>
<dbReference type="Pfam" id="PF07686">
    <property type="entry name" value="V-set"/>
    <property type="match status" value="1"/>
</dbReference>
<evidence type="ECO:0000256" key="7">
    <source>
        <dbReference type="SAM" id="SignalP"/>
    </source>
</evidence>
<dbReference type="PANTHER" id="PTHR12080">
    <property type="entry name" value="SIGNALING LYMPHOCYTIC ACTIVATION MOLECULE"/>
    <property type="match status" value="1"/>
</dbReference>
<evidence type="ECO:0000256" key="1">
    <source>
        <dbReference type="ARBA" id="ARBA00004370"/>
    </source>
</evidence>
<organism evidence="9 10">
    <name type="scientific">Pundamilia nyererei</name>
    <dbReference type="NCBI Taxonomy" id="303518"/>
    <lineage>
        <taxon>Eukaryota</taxon>
        <taxon>Metazoa</taxon>
        <taxon>Chordata</taxon>
        <taxon>Craniata</taxon>
        <taxon>Vertebrata</taxon>
        <taxon>Euteleostomi</taxon>
        <taxon>Actinopterygii</taxon>
        <taxon>Neopterygii</taxon>
        <taxon>Teleostei</taxon>
        <taxon>Neoteleostei</taxon>
        <taxon>Acanthomorphata</taxon>
        <taxon>Ovalentaria</taxon>
        <taxon>Cichlomorphae</taxon>
        <taxon>Cichliformes</taxon>
        <taxon>Cichlidae</taxon>
        <taxon>African cichlids</taxon>
        <taxon>Pseudocrenilabrinae</taxon>
        <taxon>Haplochromini</taxon>
        <taxon>Pundamilia</taxon>
    </lineage>
</organism>
<keyword evidence="2 7" id="KW-0732">Signal</keyword>
<feature type="chain" id="PRO_5041326773" evidence="7">
    <location>
        <begin position="19"/>
        <end position="285"/>
    </location>
</feature>
<keyword evidence="4" id="KW-0325">Glycoprotein</keyword>
<feature type="transmembrane region" description="Helical" evidence="6">
    <location>
        <begin position="184"/>
        <end position="207"/>
    </location>
</feature>
<dbReference type="AlphaFoldDB" id="A0A9Y3RXK9"/>
<evidence type="ECO:0000256" key="6">
    <source>
        <dbReference type="SAM" id="Phobius"/>
    </source>
</evidence>
<feature type="region of interest" description="Disordered" evidence="5">
    <location>
        <begin position="216"/>
        <end position="243"/>
    </location>
</feature>
<protein>
    <submittedName>
        <fullName evidence="10">Uncharacterized protein LOC102203897 isoform X1</fullName>
    </submittedName>
</protein>
<gene>
    <name evidence="10" type="primary">LOC102203897</name>
</gene>
<feature type="domain" description="Immunoglobulin" evidence="8">
    <location>
        <begin position="24"/>
        <end position="123"/>
    </location>
</feature>
<evidence type="ECO:0000313" key="9">
    <source>
        <dbReference type="Proteomes" id="UP000695023"/>
    </source>
</evidence>
<dbReference type="InterPro" id="IPR013106">
    <property type="entry name" value="Ig_V-set"/>
</dbReference>
<dbReference type="PANTHER" id="PTHR12080:SF48">
    <property type="entry name" value="IMMUNOGLOBULIN SUBTYPE DOMAIN-CONTAINING PROTEIN"/>
    <property type="match status" value="1"/>
</dbReference>
<name>A0A9Y3RXK9_9CICH</name>
<comment type="subcellular location">
    <subcellularLocation>
        <location evidence="1">Membrane</location>
    </subcellularLocation>
</comment>
<keyword evidence="3 6" id="KW-0472">Membrane</keyword>
<dbReference type="InterPro" id="IPR013783">
    <property type="entry name" value="Ig-like_fold"/>
</dbReference>
<dbReference type="Gene3D" id="2.60.40.10">
    <property type="entry name" value="Immunoglobulins"/>
    <property type="match status" value="1"/>
</dbReference>
<evidence type="ECO:0000256" key="4">
    <source>
        <dbReference type="ARBA" id="ARBA00023180"/>
    </source>
</evidence>
<keyword evidence="6" id="KW-0812">Transmembrane</keyword>
<dbReference type="InterPro" id="IPR036179">
    <property type="entry name" value="Ig-like_dom_sf"/>
</dbReference>
<dbReference type="SMART" id="SM00409">
    <property type="entry name" value="IG"/>
    <property type="match status" value="1"/>
</dbReference>
<dbReference type="GeneID" id="102203897"/>
<dbReference type="InterPro" id="IPR015631">
    <property type="entry name" value="CD2/SLAM_rcpt"/>
</dbReference>
<feature type="signal peptide" evidence="7">
    <location>
        <begin position="1"/>
        <end position="18"/>
    </location>
</feature>
<keyword evidence="6" id="KW-1133">Transmembrane helix</keyword>
<keyword evidence="9" id="KW-1185">Reference proteome</keyword>
<proteinExistence type="predicted"/>
<evidence type="ECO:0000256" key="5">
    <source>
        <dbReference type="SAM" id="MobiDB-lite"/>
    </source>
</evidence>
<evidence type="ECO:0000259" key="8">
    <source>
        <dbReference type="SMART" id="SM00409"/>
    </source>
</evidence>
<dbReference type="GO" id="GO:0016020">
    <property type="term" value="C:membrane"/>
    <property type="evidence" value="ECO:0007669"/>
    <property type="project" value="UniProtKB-SubCell"/>
</dbReference>
<dbReference type="RefSeq" id="XP_005751850.1">
    <property type="nucleotide sequence ID" value="XM_005751793.2"/>
</dbReference>
<accession>A0A9Y3RXK9</accession>
<sequence>MARVALLCLLVSIGRCVGQRILSESSVHAGVGSNVTLKTPNQDLQSSALFWHFNDGKEIVTVASVSSSTLRLNTSYEGRAWINAANGHLTLGALTPQDSGEYIITIVYKHGQSDAAKIRLTVSGSRHGGNPRARSSLVTCGSSVLSTYGQTVSGPGVAVPAATMTSPPTGTTPTPALPEQITDYFVSLVVCVVVIVVLSTGFLLLLYRWMENRKNRKSDGRQVELPAVQQKSGAPGSTCDSTYETMTPAPTDQDHIYSTLTDMQYMSHVRFSQTDTISCKSVTSQ</sequence>
<reference evidence="10" key="1">
    <citation type="submission" date="2025-08" db="UniProtKB">
        <authorList>
            <consortium name="RefSeq"/>
        </authorList>
    </citation>
    <scope>IDENTIFICATION</scope>
</reference>